<reference evidence="3" key="2">
    <citation type="submission" date="2015-01" db="EMBL/GenBank/DDBJ databases">
        <title>Evolutionary Origins and Diversification of the Mycorrhizal Mutualists.</title>
        <authorList>
            <consortium name="DOE Joint Genome Institute"/>
            <consortium name="Mycorrhizal Genomics Consortium"/>
            <person name="Kohler A."/>
            <person name="Kuo A."/>
            <person name="Nagy L.G."/>
            <person name="Floudas D."/>
            <person name="Copeland A."/>
            <person name="Barry K.W."/>
            <person name="Cichocki N."/>
            <person name="Veneault-Fourrey C."/>
            <person name="LaButti K."/>
            <person name="Lindquist E.A."/>
            <person name="Lipzen A."/>
            <person name="Lundell T."/>
            <person name="Morin E."/>
            <person name="Murat C."/>
            <person name="Riley R."/>
            <person name="Ohm R."/>
            <person name="Sun H."/>
            <person name="Tunlid A."/>
            <person name="Henrissat B."/>
            <person name="Grigoriev I.V."/>
            <person name="Hibbett D.S."/>
            <person name="Martin F."/>
        </authorList>
    </citation>
    <scope>NUCLEOTIDE SEQUENCE [LARGE SCALE GENOMIC DNA]</scope>
    <source>
        <strain evidence="3">F 1598</strain>
    </source>
</reference>
<evidence type="ECO:0000256" key="1">
    <source>
        <dbReference type="SAM" id="SignalP"/>
    </source>
</evidence>
<dbReference type="Pfam" id="PF12296">
    <property type="entry name" value="HsbA"/>
    <property type="match status" value="1"/>
</dbReference>
<reference evidence="2 3" key="1">
    <citation type="submission" date="2014-04" db="EMBL/GenBank/DDBJ databases">
        <authorList>
            <consortium name="DOE Joint Genome Institute"/>
            <person name="Kuo A."/>
            <person name="Tarkka M."/>
            <person name="Buscot F."/>
            <person name="Kohler A."/>
            <person name="Nagy L.G."/>
            <person name="Floudas D."/>
            <person name="Copeland A."/>
            <person name="Barry K.W."/>
            <person name="Cichocki N."/>
            <person name="Veneault-Fourrey C."/>
            <person name="LaButti K."/>
            <person name="Lindquist E.A."/>
            <person name="Lipzen A."/>
            <person name="Lundell T."/>
            <person name="Morin E."/>
            <person name="Murat C."/>
            <person name="Sun H."/>
            <person name="Tunlid A."/>
            <person name="Henrissat B."/>
            <person name="Grigoriev I.V."/>
            <person name="Hibbett D.S."/>
            <person name="Martin F."/>
            <person name="Nordberg H.P."/>
            <person name="Cantor M.N."/>
            <person name="Hua S.X."/>
        </authorList>
    </citation>
    <scope>NUCLEOTIDE SEQUENCE [LARGE SCALE GENOMIC DNA]</scope>
    <source>
        <strain evidence="2 3">F 1598</strain>
    </source>
</reference>
<dbReference type="HOGENOM" id="CLU_099165_2_0_1"/>
<proteinExistence type="predicted"/>
<dbReference type="PANTHER" id="PTHR38123">
    <property type="entry name" value="CELL WALL SERINE-THREONINE-RICH GALACTOMANNOPROTEIN MP1 (AFU_ORTHOLOGUE AFUA_4G03240)"/>
    <property type="match status" value="1"/>
</dbReference>
<dbReference type="AlphaFoldDB" id="A0A0C3B6S4"/>
<feature type="non-terminal residue" evidence="2">
    <location>
        <position position="1"/>
    </location>
</feature>
<dbReference type="OrthoDB" id="3485059at2759"/>
<organism evidence="2 3">
    <name type="scientific">Piloderma croceum (strain F 1598)</name>
    <dbReference type="NCBI Taxonomy" id="765440"/>
    <lineage>
        <taxon>Eukaryota</taxon>
        <taxon>Fungi</taxon>
        <taxon>Dikarya</taxon>
        <taxon>Basidiomycota</taxon>
        <taxon>Agaricomycotina</taxon>
        <taxon>Agaricomycetes</taxon>
        <taxon>Agaricomycetidae</taxon>
        <taxon>Atheliales</taxon>
        <taxon>Atheliaceae</taxon>
        <taxon>Piloderma</taxon>
    </lineage>
</organism>
<dbReference type="GO" id="GO:0005576">
    <property type="term" value="C:extracellular region"/>
    <property type="evidence" value="ECO:0007669"/>
    <property type="project" value="TreeGrafter"/>
</dbReference>
<accession>A0A0C3B6S4</accession>
<evidence type="ECO:0008006" key="4">
    <source>
        <dbReference type="Google" id="ProtNLM"/>
    </source>
</evidence>
<protein>
    <recommendedName>
        <fullName evidence="4">Hydrophobic surface binding protein</fullName>
    </recommendedName>
</protein>
<dbReference type="InterPro" id="IPR021054">
    <property type="entry name" value="Cell_wall_mannoprotein_1"/>
</dbReference>
<evidence type="ECO:0000313" key="2">
    <source>
        <dbReference type="EMBL" id="KIM81943.1"/>
    </source>
</evidence>
<gene>
    <name evidence="2" type="ORF">PILCRDRAFT_820823</name>
</gene>
<keyword evidence="3" id="KW-1185">Reference proteome</keyword>
<dbReference type="Proteomes" id="UP000054166">
    <property type="component" value="Unassembled WGS sequence"/>
</dbReference>
<dbReference type="EMBL" id="KN832996">
    <property type="protein sequence ID" value="KIM81943.1"/>
    <property type="molecule type" value="Genomic_DNA"/>
</dbReference>
<feature type="chain" id="PRO_5002175584" description="Hydrophobic surface binding protein" evidence="1">
    <location>
        <begin position="21"/>
        <end position="184"/>
    </location>
</feature>
<feature type="signal peptide" evidence="1">
    <location>
        <begin position="1"/>
        <end position="20"/>
    </location>
</feature>
<dbReference type="InParanoid" id="A0A0C3B6S4"/>
<keyword evidence="1" id="KW-0732">Signal</keyword>
<dbReference type="Gene3D" id="1.20.1280.140">
    <property type="match status" value="1"/>
</dbReference>
<dbReference type="PANTHER" id="PTHR38123:SF1">
    <property type="entry name" value="HYDROPHOBIC SURFACE BINDING PROTEIN"/>
    <property type="match status" value="1"/>
</dbReference>
<evidence type="ECO:0000313" key="3">
    <source>
        <dbReference type="Proteomes" id="UP000054166"/>
    </source>
</evidence>
<sequence length="184" mass="19249">MVHFSTTILVFAALITTGFAVPARRDVSQVDNDISNIGLTVENLNTVIASIAANGTAGLASSSDFRLAVISVENATNVATNDLKNTSPLSDADADALIQVLQPVAQDVVDTLSELINTKNVFDNVGAGPAILLGLQELQLDTGDFQAALNAIIPANQKLTVDGINSKVNNALESALEAYRDENN</sequence>
<name>A0A0C3B6S4_PILCF</name>